<dbReference type="OrthoDB" id="4337641at2"/>
<sequence>MAGLVRHVRLMVRALGLAVRRRREVPEDGAAIPYGGPLRPMMWVFTALTPLEVVLVELAVPWPPVRVVLTALGVLSTLWFLALIATMSTYPHSVDPRVLRLRYCSFTDLRVPVAEIDGVRTIRRDHDATSSGRVVEGTLVLDVMSSTNVAVTLRGDHEVGPGLLARAVDFWADDPDRAARLIRAELRG</sequence>
<dbReference type="STRING" id="1912961.BU204_24720"/>
<proteinExistence type="predicted"/>
<organism evidence="1 2">
    <name type="scientific">Actinophytocola xanthii</name>
    <dbReference type="NCBI Taxonomy" id="1912961"/>
    <lineage>
        <taxon>Bacteria</taxon>
        <taxon>Bacillati</taxon>
        <taxon>Actinomycetota</taxon>
        <taxon>Actinomycetes</taxon>
        <taxon>Pseudonocardiales</taxon>
        <taxon>Pseudonocardiaceae</taxon>
    </lineage>
</organism>
<accession>A0A1Q8CKS3</accession>
<protein>
    <recommendedName>
        <fullName evidence="3">DUF304 domain-containing protein</fullName>
    </recommendedName>
</protein>
<keyword evidence="2" id="KW-1185">Reference proteome</keyword>
<dbReference type="EMBL" id="MSIE01000047">
    <property type="protein sequence ID" value="OLF14942.1"/>
    <property type="molecule type" value="Genomic_DNA"/>
</dbReference>
<dbReference type="Proteomes" id="UP000185596">
    <property type="component" value="Unassembled WGS sequence"/>
</dbReference>
<name>A0A1Q8CKS3_9PSEU</name>
<evidence type="ECO:0008006" key="3">
    <source>
        <dbReference type="Google" id="ProtNLM"/>
    </source>
</evidence>
<gene>
    <name evidence="1" type="ORF">BU204_24720</name>
</gene>
<evidence type="ECO:0000313" key="1">
    <source>
        <dbReference type="EMBL" id="OLF14942.1"/>
    </source>
</evidence>
<reference evidence="1 2" key="1">
    <citation type="submission" date="2016-12" db="EMBL/GenBank/DDBJ databases">
        <title>The draft genome sequence of Actinophytocola sp. 11-183.</title>
        <authorList>
            <person name="Wang W."/>
            <person name="Yuan L."/>
        </authorList>
    </citation>
    <scope>NUCLEOTIDE SEQUENCE [LARGE SCALE GENOMIC DNA]</scope>
    <source>
        <strain evidence="1 2">11-183</strain>
    </source>
</reference>
<dbReference type="AlphaFoldDB" id="A0A1Q8CKS3"/>
<evidence type="ECO:0000313" key="2">
    <source>
        <dbReference type="Proteomes" id="UP000185596"/>
    </source>
</evidence>
<dbReference type="RefSeq" id="WP_143229712.1">
    <property type="nucleotide sequence ID" value="NZ_MSIE01000047.1"/>
</dbReference>
<comment type="caution">
    <text evidence="1">The sequence shown here is derived from an EMBL/GenBank/DDBJ whole genome shotgun (WGS) entry which is preliminary data.</text>
</comment>